<dbReference type="GO" id="GO:0030261">
    <property type="term" value="P:chromosome condensation"/>
    <property type="evidence" value="ECO:0007669"/>
    <property type="project" value="InterPro"/>
</dbReference>
<evidence type="ECO:0000256" key="8">
    <source>
        <dbReference type="SAM" id="MobiDB-lite"/>
    </source>
</evidence>
<evidence type="ECO:0000256" key="2">
    <source>
        <dbReference type="ARBA" id="ARBA00022490"/>
    </source>
</evidence>
<evidence type="ECO:0000259" key="9">
    <source>
        <dbReference type="SMART" id="SM00968"/>
    </source>
</evidence>
<dbReference type="SMART" id="SM00968">
    <property type="entry name" value="SMC_hinge"/>
    <property type="match status" value="1"/>
</dbReference>
<dbReference type="GO" id="GO:0005737">
    <property type="term" value="C:cytoplasm"/>
    <property type="evidence" value="ECO:0007669"/>
    <property type="project" value="UniProtKB-SubCell"/>
</dbReference>
<evidence type="ECO:0000256" key="3">
    <source>
        <dbReference type="ARBA" id="ARBA00022741"/>
    </source>
</evidence>
<dbReference type="CDD" id="cd03278">
    <property type="entry name" value="ABC_SMC_barmotin"/>
    <property type="match status" value="1"/>
</dbReference>
<name>A0A5C5BH58_9MICO</name>
<keyword evidence="6 7" id="KW-0238">DNA-binding</keyword>
<dbReference type="InterPro" id="IPR024704">
    <property type="entry name" value="SMC"/>
</dbReference>
<keyword evidence="11" id="KW-1185">Reference proteome</keyword>
<protein>
    <recommendedName>
        <fullName evidence="7">Chromosome partition protein Smc</fullName>
    </recommendedName>
</protein>
<comment type="function">
    <text evidence="7">Required for chromosome condensation and partitioning.</text>
</comment>
<dbReference type="GO" id="GO:0016887">
    <property type="term" value="F:ATP hydrolysis activity"/>
    <property type="evidence" value="ECO:0007669"/>
    <property type="project" value="InterPro"/>
</dbReference>
<proteinExistence type="inferred from homology"/>
<keyword evidence="4 7" id="KW-0067">ATP-binding</keyword>
<dbReference type="EMBL" id="VENP01000001">
    <property type="protein sequence ID" value="TNU77393.1"/>
    <property type="molecule type" value="Genomic_DNA"/>
</dbReference>
<dbReference type="GO" id="GO:0006260">
    <property type="term" value="P:DNA replication"/>
    <property type="evidence" value="ECO:0007669"/>
    <property type="project" value="UniProtKB-UniRule"/>
</dbReference>
<dbReference type="GO" id="GO:0007059">
    <property type="term" value="P:chromosome segregation"/>
    <property type="evidence" value="ECO:0007669"/>
    <property type="project" value="UniProtKB-UniRule"/>
</dbReference>
<reference evidence="10 11" key="1">
    <citation type="submission" date="2019-06" db="EMBL/GenBank/DDBJ databases">
        <title>Draft genome sequence of Miniimonas arenae KCTC 19750T isolated from sea sand.</title>
        <authorList>
            <person name="Park S.-J."/>
        </authorList>
    </citation>
    <scope>NUCLEOTIDE SEQUENCE [LARGE SCALE GENOMIC DNA]</scope>
    <source>
        <strain evidence="10 11">KCTC 19750</strain>
    </source>
</reference>
<accession>A0A5C5BH58</accession>
<sequence>MTLRGFKSFASATTLHLEPGITCVVGPNGSGKSNVVDALAWVMGEQGAKSLRGGQMSDVIFAGTSSRPPLGRAEVALTIDNSDGALPIDYAEVTISRTMFSSGGSEYAINGTPCRLLDIQDLLSDSGLGRQMHVIVGQGQLDAVLRATPEERRGFIEEAAGILKHRKRKEKALRKLESTAANLARLTDLVGEIRRQLGPLARQAEVARRAATVQADLRDARARLLADDLAQARAAHAAEVADVTALEAAREEVEAALETARAELARTEAEGARLAPAVAEATEVWYRLSGVRERLRGTATLADERCRLLGTAVAQHDGPDPDDLDAQAERAREAERLTRAELAAATAALEAALGARRVAEEAAAAAEKELAAVHRGVADRREGLARLAGKVGAVRSRVEAQQAELERLGAVLTDASRRASEAEVEFAELELTAAGVQDGEEGLDAAHESASARLEQAREEIARLEAELRTATGDADRWTARHDALALSAERGDGTGALLADDGVAGLRGPLADALAVAPGWEAAVAAALGELVDAAVVDGVGAAVDALRRVRETDAGRARLVLAQDAPDGEPEASAAVAAPAAPAAAPDAPAAPPGATWALAEVTIRADVRSAVVGLLDGVALVEDLGAARAALAAPGVRVVATREGDVLTATHASGGVSGEANLLAITAAREEAARERDAARERGDRARFALQAAREGAASAQAAYDATLADLHASDAAFTAVAERLGRLSAAIRGARGEAQRAEAAIAAAEAGREERESELADLLARLEVAQAEPADAAADLDRATEHRDACADAARAARSAETDARLAMRTVEERTRAAAGRAASLERAARVERDARARAASLEAARQRRAAVADRVRQAASATLVLLETSLARAAEDRDAAQQQRAEVDERIATTRTRVDVLARRLAELTDAFHRDELARAEQRMRVEALEQRSLDELALDPEILLAEFGPDVPVPLLGVAGSDATDATEATDAPDDPDASTPTEPYDRDRQKKRLRSAERALALLGKVNPLALEEHAALEERHAFLVEQLADVRKSRADLLEIVKEIDARVEQVFTEAWVDTEREFRGVFARLFPGGEGRLLLTEPDDMLTTGIEVEARPPGKKVKRLSLLSGGERSLTAVALLVAIFRARPSPFYVMDEVEAALDDVNLGRLLEIFAELRSSSQLIVITHQKRTMEIADALYGVTMRGDGVSAVIGQRIERDGEPGDPDV</sequence>
<dbReference type="PIRSF" id="PIRSF005719">
    <property type="entry name" value="SMC"/>
    <property type="match status" value="1"/>
</dbReference>
<dbReference type="FunFam" id="3.40.50.300:FF:000984">
    <property type="entry name" value="Chromosome partition protein Smc"/>
    <property type="match status" value="1"/>
</dbReference>
<dbReference type="Gene3D" id="1.20.1060.20">
    <property type="match status" value="1"/>
</dbReference>
<dbReference type="FunFam" id="3.40.50.300:FF:000901">
    <property type="entry name" value="Chromosome partition protein Smc"/>
    <property type="match status" value="1"/>
</dbReference>
<feature type="coiled-coil region" evidence="7">
    <location>
        <begin position="243"/>
        <end position="270"/>
    </location>
</feature>
<evidence type="ECO:0000256" key="6">
    <source>
        <dbReference type="ARBA" id="ARBA00023125"/>
    </source>
</evidence>
<dbReference type="HAMAP" id="MF_01894">
    <property type="entry name" value="Smc_prok"/>
    <property type="match status" value="1"/>
</dbReference>
<dbReference type="GO" id="GO:0003677">
    <property type="term" value="F:DNA binding"/>
    <property type="evidence" value="ECO:0007669"/>
    <property type="project" value="UniProtKB-UniRule"/>
</dbReference>
<dbReference type="InterPro" id="IPR027417">
    <property type="entry name" value="P-loop_NTPase"/>
</dbReference>
<dbReference type="GO" id="GO:0005524">
    <property type="term" value="F:ATP binding"/>
    <property type="evidence" value="ECO:0007669"/>
    <property type="project" value="UniProtKB-UniRule"/>
</dbReference>
<feature type="coiled-coil region" evidence="7">
    <location>
        <begin position="829"/>
        <end position="895"/>
    </location>
</feature>
<dbReference type="Gene3D" id="3.30.70.1620">
    <property type="match status" value="1"/>
</dbReference>
<comment type="caution">
    <text evidence="10">The sequence shown here is derived from an EMBL/GenBank/DDBJ whole genome shotgun (WGS) entry which is preliminary data.</text>
</comment>
<evidence type="ECO:0000256" key="1">
    <source>
        <dbReference type="ARBA" id="ARBA00004496"/>
    </source>
</evidence>
<feature type="coiled-coil region" evidence="7">
    <location>
        <begin position="398"/>
        <end position="481"/>
    </location>
</feature>
<gene>
    <name evidence="7 10" type="primary">smc</name>
    <name evidence="10" type="ORF">FH969_00755</name>
</gene>
<feature type="domain" description="SMC hinge" evidence="9">
    <location>
        <begin position="505"/>
        <end position="634"/>
    </location>
</feature>
<keyword evidence="5 7" id="KW-0175">Coiled coil</keyword>
<dbReference type="Gene3D" id="3.40.50.300">
    <property type="entry name" value="P-loop containing nucleotide triphosphate hydrolases"/>
    <property type="match status" value="2"/>
</dbReference>
<dbReference type="NCBIfam" id="TIGR02168">
    <property type="entry name" value="SMC_prok_B"/>
    <property type="match status" value="1"/>
</dbReference>
<dbReference type="PANTHER" id="PTHR43977">
    <property type="entry name" value="STRUCTURAL MAINTENANCE OF CHROMOSOMES PROTEIN 3"/>
    <property type="match status" value="1"/>
</dbReference>
<dbReference type="AlphaFoldDB" id="A0A5C5BH58"/>
<dbReference type="InterPro" id="IPR003395">
    <property type="entry name" value="RecF/RecN/SMC_N"/>
</dbReference>
<evidence type="ECO:0000256" key="5">
    <source>
        <dbReference type="ARBA" id="ARBA00023054"/>
    </source>
</evidence>
<dbReference type="InterPro" id="IPR011890">
    <property type="entry name" value="SMC_prok"/>
</dbReference>
<evidence type="ECO:0000256" key="7">
    <source>
        <dbReference type="HAMAP-Rule" id="MF_01894"/>
    </source>
</evidence>
<feature type="region of interest" description="Disordered" evidence="8">
    <location>
        <begin position="969"/>
        <end position="997"/>
    </location>
</feature>
<dbReference type="GO" id="GO:0007062">
    <property type="term" value="P:sister chromatid cohesion"/>
    <property type="evidence" value="ECO:0007669"/>
    <property type="project" value="InterPro"/>
</dbReference>
<dbReference type="Proteomes" id="UP000313849">
    <property type="component" value="Unassembled WGS sequence"/>
</dbReference>
<keyword evidence="3 7" id="KW-0547">Nucleotide-binding</keyword>
<dbReference type="GO" id="GO:0005694">
    <property type="term" value="C:chromosome"/>
    <property type="evidence" value="ECO:0007669"/>
    <property type="project" value="InterPro"/>
</dbReference>
<keyword evidence="2 7" id="KW-0963">Cytoplasm</keyword>
<dbReference type="InterPro" id="IPR010935">
    <property type="entry name" value="SMC_hinge"/>
</dbReference>
<dbReference type="OrthoDB" id="9808768at2"/>
<evidence type="ECO:0000256" key="4">
    <source>
        <dbReference type="ARBA" id="ARBA00022840"/>
    </source>
</evidence>
<evidence type="ECO:0000313" key="11">
    <source>
        <dbReference type="Proteomes" id="UP000313849"/>
    </source>
</evidence>
<feature type="binding site" evidence="7">
    <location>
        <begin position="27"/>
        <end position="34"/>
    </location>
    <ligand>
        <name>ATP</name>
        <dbReference type="ChEBI" id="CHEBI:30616"/>
    </ligand>
</feature>
<comment type="subcellular location">
    <subcellularLocation>
        <location evidence="1 7">Cytoplasm</location>
    </subcellularLocation>
</comment>
<comment type="similarity">
    <text evidence="7">Belongs to the SMC family.</text>
</comment>
<dbReference type="Pfam" id="PF02463">
    <property type="entry name" value="SMC_N"/>
    <property type="match status" value="1"/>
</dbReference>
<comment type="subunit">
    <text evidence="7">Homodimer.</text>
</comment>
<dbReference type="InterPro" id="IPR036277">
    <property type="entry name" value="SMC_hinge_sf"/>
</dbReference>
<dbReference type="Pfam" id="PF06470">
    <property type="entry name" value="SMC_hinge"/>
    <property type="match status" value="1"/>
</dbReference>
<dbReference type="SUPFAM" id="SSF52540">
    <property type="entry name" value="P-loop containing nucleoside triphosphate hydrolases"/>
    <property type="match status" value="1"/>
</dbReference>
<feature type="coiled-coil region" evidence="7">
    <location>
        <begin position="735"/>
        <end position="776"/>
    </location>
</feature>
<evidence type="ECO:0000313" key="10">
    <source>
        <dbReference type="EMBL" id="TNU77393.1"/>
    </source>
</evidence>
<comment type="domain">
    <text evidence="7">Contains large globular domains required for ATP hydrolysis at each terminus and a third globular domain forming a flexible hinge near the middle of the molecule. These domains are separated by coiled-coil structures.</text>
</comment>
<organism evidence="10 11">
    <name type="scientific">Miniimonas arenae</name>
    <dbReference type="NCBI Taxonomy" id="676201"/>
    <lineage>
        <taxon>Bacteria</taxon>
        <taxon>Bacillati</taxon>
        <taxon>Actinomycetota</taxon>
        <taxon>Actinomycetes</taxon>
        <taxon>Micrococcales</taxon>
        <taxon>Beutenbergiaceae</taxon>
        <taxon>Miniimonas</taxon>
    </lineage>
</organism>
<dbReference type="SUPFAM" id="SSF75553">
    <property type="entry name" value="Smc hinge domain"/>
    <property type="match status" value="1"/>
</dbReference>